<dbReference type="OMA" id="IPKYDMP"/>
<dbReference type="HOGENOM" id="CLU_062280_1_0_1"/>
<evidence type="ECO:0000256" key="2">
    <source>
        <dbReference type="SAM" id="Phobius"/>
    </source>
</evidence>
<feature type="transmembrane region" description="Helical" evidence="2">
    <location>
        <begin position="44"/>
        <end position="66"/>
    </location>
</feature>
<dbReference type="PANTHER" id="PTHR28008:SF1">
    <property type="entry name" value="DOMAIN PROTEIN, PUTATIVE (AFU_ORTHOLOGUE AFUA_3G10980)-RELATED"/>
    <property type="match status" value="1"/>
</dbReference>
<dbReference type="InParanoid" id="G7E9A9"/>
<reference evidence="3 4" key="2">
    <citation type="journal article" date="2012" name="Open Biol.">
        <title>Characteristics of nucleosomes and linker DNA regions on the genome of the basidiomycete Mixia osmundae revealed by mono- and dinucleosome mapping.</title>
        <authorList>
            <person name="Nishida H."/>
            <person name="Kondo S."/>
            <person name="Matsumoto T."/>
            <person name="Suzuki Y."/>
            <person name="Yoshikawa H."/>
            <person name="Taylor T.D."/>
            <person name="Sugiyama J."/>
        </authorList>
    </citation>
    <scope>NUCLEOTIDE SEQUENCE [LARGE SCALE GENOMIC DNA]</scope>
    <source>
        <strain evidence="4">CBS 9802 / IAM 14324 / JCM 22182 / KY 12970</strain>
    </source>
</reference>
<feature type="transmembrane region" description="Helical" evidence="2">
    <location>
        <begin position="139"/>
        <end position="157"/>
    </location>
</feature>
<reference evidence="3 4" key="1">
    <citation type="journal article" date="2011" name="J. Gen. Appl. Microbiol.">
        <title>Draft genome sequencing of the enigmatic basidiomycete Mixia osmundae.</title>
        <authorList>
            <person name="Nishida H."/>
            <person name="Nagatsuka Y."/>
            <person name="Sugiyama J."/>
        </authorList>
    </citation>
    <scope>NUCLEOTIDE SEQUENCE [LARGE SCALE GENOMIC DNA]</scope>
    <source>
        <strain evidence="4">CBS 9802 / IAM 14324 / JCM 22182 / KY 12970</strain>
    </source>
</reference>
<gene>
    <name evidence="3" type="primary">Mo05922</name>
    <name evidence="3" type="ORF">E5Q_05922</name>
</gene>
<keyword evidence="2" id="KW-1133">Transmembrane helix</keyword>
<dbReference type="OrthoDB" id="63581at2759"/>
<evidence type="ECO:0000313" key="3">
    <source>
        <dbReference type="EMBL" id="GAA99228.1"/>
    </source>
</evidence>
<feature type="region of interest" description="Disordered" evidence="1">
    <location>
        <begin position="194"/>
        <end position="228"/>
    </location>
</feature>
<keyword evidence="2" id="KW-0472">Membrane</keyword>
<keyword evidence="2" id="KW-0812">Transmembrane</keyword>
<evidence type="ECO:0000313" key="4">
    <source>
        <dbReference type="Proteomes" id="UP000009131"/>
    </source>
</evidence>
<feature type="transmembrane region" description="Helical" evidence="2">
    <location>
        <begin position="78"/>
        <end position="95"/>
    </location>
</feature>
<dbReference type="PANTHER" id="PTHR28008">
    <property type="entry name" value="DOMAIN PROTEIN, PUTATIVE (AFU_ORTHOLOGUE AFUA_3G10980)-RELATED"/>
    <property type="match status" value="1"/>
</dbReference>
<name>G7E9A9_MIXOS</name>
<keyword evidence="4" id="KW-1185">Reference proteome</keyword>
<proteinExistence type="predicted"/>
<protein>
    <submittedName>
        <fullName evidence="3">Uncharacterized protein</fullName>
    </submittedName>
</protein>
<evidence type="ECO:0000256" key="1">
    <source>
        <dbReference type="SAM" id="MobiDB-lite"/>
    </source>
</evidence>
<sequence length="228" mass="25626">MVELTAGQRRRSLPDRLKKRGAKLLLASFRVQLRYRGQEVPLRFRPAFALLTAFTLIILSILGFHPTAGSKLPVNDKALHFVCFSVATSCLYWTLEVEESARRVFLWRRANAIWCGTLAFFVGGICSEFVQALLPYKTFQLGDIIANLLGCSVGYFVSSRLEKTYRANRELLELYQPLEELDLDLEDGLGGMNAFDGQNGKPDDPWDAKDELFALGDDDVDNTEAPRG</sequence>
<dbReference type="Proteomes" id="UP000009131">
    <property type="component" value="Unassembled WGS sequence"/>
</dbReference>
<accession>G7E9A9</accession>
<dbReference type="RefSeq" id="XP_014568338.1">
    <property type="nucleotide sequence ID" value="XM_014712852.1"/>
</dbReference>
<dbReference type="eggNOG" id="ENOG502S56A">
    <property type="taxonomic scope" value="Eukaryota"/>
</dbReference>
<dbReference type="EMBL" id="BABT02000220">
    <property type="protein sequence ID" value="GAA99228.1"/>
    <property type="molecule type" value="Genomic_DNA"/>
</dbReference>
<organism evidence="3 4">
    <name type="scientific">Mixia osmundae (strain CBS 9802 / IAM 14324 / JCM 22182 / KY 12970)</name>
    <dbReference type="NCBI Taxonomy" id="764103"/>
    <lineage>
        <taxon>Eukaryota</taxon>
        <taxon>Fungi</taxon>
        <taxon>Dikarya</taxon>
        <taxon>Basidiomycota</taxon>
        <taxon>Pucciniomycotina</taxon>
        <taxon>Mixiomycetes</taxon>
        <taxon>Mixiales</taxon>
        <taxon>Mixiaceae</taxon>
        <taxon>Mixia</taxon>
    </lineage>
</organism>
<comment type="caution">
    <text evidence="3">The sequence shown here is derived from an EMBL/GenBank/DDBJ whole genome shotgun (WGS) entry which is preliminary data.</text>
</comment>
<feature type="compositionally biased region" description="Basic and acidic residues" evidence="1">
    <location>
        <begin position="201"/>
        <end position="212"/>
    </location>
</feature>
<feature type="transmembrane region" description="Helical" evidence="2">
    <location>
        <begin position="111"/>
        <end position="133"/>
    </location>
</feature>
<dbReference type="AlphaFoldDB" id="G7E9A9"/>